<proteinExistence type="predicted"/>
<dbReference type="Proteomes" id="UP000027451">
    <property type="component" value="Unassembled WGS sequence"/>
</dbReference>
<keyword evidence="2" id="KW-1185">Reference proteome</keyword>
<accession>A0A656QCH0</accession>
<evidence type="ECO:0000313" key="1">
    <source>
        <dbReference type="EMBL" id="KDR26126.1"/>
    </source>
</evidence>
<protein>
    <submittedName>
        <fullName evidence="1">Uncharacterized protein</fullName>
    </submittedName>
</protein>
<dbReference type="AlphaFoldDB" id="A0A656QCH0"/>
<sequence>MATSVLDVDRYIIVDRATSMNGLVPVLSKRGHLVKVTLNIAADRLFIRHCFSLPDIQIIRRLSTYEPLRILTHL</sequence>
<evidence type="ECO:0000313" key="2">
    <source>
        <dbReference type="Proteomes" id="UP000027451"/>
    </source>
</evidence>
<reference evidence="1 2" key="1">
    <citation type="submission" date="2014-03" db="EMBL/GenBank/DDBJ databases">
        <title>Draft Genome Sequences of Four Burkholderia Strains.</title>
        <authorList>
            <person name="Liu X.Y."/>
            <person name="Li C.X."/>
            <person name="Xu J.H."/>
        </authorList>
    </citation>
    <scope>NUCLEOTIDE SEQUENCE [LARGE SCALE GENOMIC DNA]</scope>
    <source>
        <strain evidence="1 2">OP-1</strain>
    </source>
</reference>
<gene>
    <name evidence="1" type="ORF">BG60_24340</name>
</gene>
<organism evidence="1 2">
    <name type="scientific">Caballeronia zhejiangensis</name>
    <dbReference type="NCBI Taxonomy" id="871203"/>
    <lineage>
        <taxon>Bacteria</taxon>
        <taxon>Pseudomonadati</taxon>
        <taxon>Pseudomonadota</taxon>
        <taxon>Betaproteobacteria</taxon>
        <taxon>Burkholderiales</taxon>
        <taxon>Burkholderiaceae</taxon>
        <taxon>Caballeronia</taxon>
    </lineage>
</organism>
<name>A0A656QCH0_9BURK</name>
<dbReference type="EMBL" id="JFHD01000038">
    <property type="protein sequence ID" value="KDR26126.1"/>
    <property type="molecule type" value="Genomic_DNA"/>
</dbReference>
<comment type="caution">
    <text evidence="1">The sequence shown here is derived from an EMBL/GenBank/DDBJ whole genome shotgun (WGS) entry which is preliminary data.</text>
</comment>